<evidence type="ECO:0000256" key="1">
    <source>
        <dbReference type="SAM" id="Phobius"/>
    </source>
</evidence>
<dbReference type="EMBL" id="JQJC01000012">
    <property type="protein sequence ID" value="KGN95085.1"/>
    <property type="molecule type" value="Genomic_DNA"/>
</dbReference>
<feature type="transmembrane region" description="Helical" evidence="1">
    <location>
        <begin position="25"/>
        <end position="45"/>
    </location>
</feature>
<protein>
    <submittedName>
        <fullName evidence="2">Uncharacterized protein</fullName>
    </submittedName>
</protein>
<name>A0AB34PH25_9PORP</name>
<keyword evidence="1" id="KW-0812">Transmembrane</keyword>
<accession>A0AB34PH25</accession>
<gene>
    <name evidence="2" type="ORF">HQ38_04725</name>
</gene>
<dbReference type="AlphaFoldDB" id="A0AB34PH25"/>
<proteinExistence type="predicted"/>
<reference evidence="2 3" key="1">
    <citation type="submission" date="2014-08" db="EMBL/GenBank/DDBJ databases">
        <title>Porphyromonas crevioricanis strain:COT-253_OH1447 Genome sequencing.</title>
        <authorList>
            <person name="Wallis C."/>
            <person name="Deusch O."/>
            <person name="O'Flynn C."/>
            <person name="Davis I."/>
            <person name="Jospin G."/>
            <person name="Darling A.E."/>
            <person name="Coil D.A."/>
            <person name="Alexiev A."/>
            <person name="Horsfall A."/>
            <person name="Kirkwood N."/>
            <person name="Harris S."/>
            <person name="Eisen J.A."/>
        </authorList>
    </citation>
    <scope>NUCLEOTIDE SEQUENCE [LARGE SCALE GENOMIC DNA]</scope>
    <source>
        <strain evidence="3">COT-253 OH1447</strain>
    </source>
</reference>
<organism evidence="2 3">
    <name type="scientific">Porphyromonas crevioricanis</name>
    <dbReference type="NCBI Taxonomy" id="393921"/>
    <lineage>
        <taxon>Bacteria</taxon>
        <taxon>Pseudomonadati</taxon>
        <taxon>Bacteroidota</taxon>
        <taxon>Bacteroidia</taxon>
        <taxon>Bacteroidales</taxon>
        <taxon>Porphyromonadaceae</taxon>
        <taxon>Porphyromonas</taxon>
    </lineage>
</organism>
<evidence type="ECO:0000313" key="3">
    <source>
        <dbReference type="Proteomes" id="UP000030136"/>
    </source>
</evidence>
<comment type="caution">
    <text evidence="2">The sequence shown here is derived from an EMBL/GenBank/DDBJ whole genome shotgun (WGS) entry which is preliminary data.</text>
</comment>
<keyword evidence="1" id="KW-0472">Membrane</keyword>
<dbReference type="Proteomes" id="UP000030136">
    <property type="component" value="Unassembled WGS sequence"/>
</dbReference>
<keyword evidence="1" id="KW-1133">Transmembrane helix</keyword>
<evidence type="ECO:0000313" key="2">
    <source>
        <dbReference type="EMBL" id="KGN95085.1"/>
    </source>
</evidence>
<sequence>MTICLNEWRKSPTRLDSKLKKLSQLGIALFCLFDNCIVIFRYLHFALNQGYFPPVFPLFFDVEGSRFLLTRERTKIIS</sequence>